<keyword evidence="3" id="KW-1185">Reference proteome</keyword>
<organism evidence="2 3">
    <name type="scientific">Brachionus calyciflorus</name>
    <dbReference type="NCBI Taxonomy" id="104777"/>
    <lineage>
        <taxon>Eukaryota</taxon>
        <taxon>Metazoa</taxon>
        <taxon>Spiralia</taxon>
        <taxon>Gnathifera</taxon>
        <taxon>Rotifera</taxon>
        <taxon>Eurotatoria</taxon>
        <taxon>Monogononta</taxon>
        <taxon>Pseudotrocha</taxon>
        <taxon>Ploima</taxon>
        <taxon>Brachionidae</taxon>
        <taxon>Brachionus</taxon>
    </lineage>
</organism>
<dbReference type="AlphaFoldDB" id="A0A813NSI2"/>
<dbReference type="CDD" id="cd02440">
    <property type="entry name" value="AdoMet_MTases"/>
    <property type="match status" value="1"/>
</dbReference>
<comment type="caution">
    <text evidence="2">The sequence shown here is derived from an EMBL/GenBank/DDBJ whole genome shotgun (WGS) entry which is preliminary data.</text>
</comment>
<dbReference type="OrthoDB" id="416496at2759"/>
<reference evidence="2" key="1">
    <citation type="submission" date="2021-02" db="EMBL/GenBank/DDBJ databases">
        <authorList>
            <person name="Nowell W R."/>
        </authorList>
    </citation>
    <scope>NUCLEOTIDE SEQUENCE</scope>
    <source>
        <strain evidence="2">Ploen Becks lab</strain>
    </source>
</reference>
<dbReference type="SUPFAM" id="SSF53335">
    <property type="entry name" value="S-adenosyl-L-methionine-dependent methyltransferases"/>
    <property type="match status" value="1"/>
</dbReference>
<dbReference type="EMBL" id="CAJNOC010000317">
    <property type="protein sequence ID" value="CAF0743933.1"/>
    <property type="molecule type" value="Genomic_DNA"/>
</dbReference>
<dbReference type="InterPro" id="IPR052356">
    <property type="entry name" value="Thiol_S-MT"/>
</dbReference>
<dbReference type="PANTHER" id="PTHR45036">
    <property type="entry name" value="METHYLTRANSFERASE LIKE 7B"/>
    <property type="match status" value="1"/>
</dbReference>
<name>A0A813NSI2_9BILA</name>
<evidence type="ECO:0000313" key="2">
    <source>
        <dbReference type="EMBL" id="CAF0743933.1"/>
    </source>
</evidence>
<dbReference type="Gene3D" id="3.40.50.150">
    <property type="entry name" value="Vaccinia Virus protein VP39"/>
    <property type="match status" value="1"/>
</dbReference>
<dbReference type="GO" id="GO:0008757">
    <property type="term" value="F:S-adenosylmethionine-dependent methyltransferase activity"/>
    <property type="evidence" value="ECO:0007669"/>
    <property type="project" value="InterPro"/>
</dbReference>
<dbReference type="InterPro" id="IPR013216">
    <property type="entry name" value="Methyltransf_11"/>
</dbReference>
<dbReference type="PANTHER" id="PTHR45036:SF1">
    <property type="entry name" value="METHYLTRANSFERASE LIKE 7A"/>
    <property type="match status" value="1"/>
</dbReference>
<proteinExistence type="predicted"/>
<evidence type="ECO:0000313" key="3">
    <source>
        <dbReference type="Proteomes" id="UP000663879"/>
    </source>
</evidence>
<dbReference type="Pfam" id="PF08241">
    <property type="entry name" value="Methyltransf_11"/>
    <property type="match status" value="1"/>
</dbReference>
<evidence type="ECO:0000259" key="1">
    <source>
        <dbReference type="Pfam" id="PF08241"/>
    </source>
</evidence>
<sequence length="237" mass="27066">MLKVILILVALLILALKIIRRVFFPTELNFVMKMLHSKITEVKSKNFNEAFSKIATDTHYSKLKILELGIGTGENFKYFPKGSKIIISDKTDEFLSYLNESIKNNNCQNLDISKLIVNKAESMIDIQTNSMDAVVHTFLLCSVDDYTQVLSEIYRVLKPGGVAIFFEHSLDNINLLRKIVQKIIEPLCGQCKFLNMKKVLKSGKFQELVIKEHIMSKFYMTIVNPIVYGYGVKACNL</sequence>
<dbReference type="Proteomes" id="UP000663879">
    <property type="component" value="Unassembled WGS sequence"/>
</dbReference>
<dbReference type="InterPro" id="IPR029063">
    <property type="entry name" value="SAM-dependent_MTases_sf"/>
</dbReference>
<gene>
    <name evidence="2" type="ORF">OXX778_LOCUS3543</name>
</gene>
<accession>A0A813NSI2</accession>
<feature type="domain" description="Methyltransferase type 11" evidence="1">
    <location>
        <begin position="66"/>
        <end position="165"/>
    </location>
</feature>
<protein>
    <recommendedName>
        <fullName evidence="1">Methyltransferase type 11 domain-containing protein</fullName>
    </recommendedName>
</protein>